<dbReference type="RefSeq" id="WP_189442823.1">
    <property type="nucleotide sequence ID" value="NZ_BMZI01000001.1"/>
</dbReference>
<reference evidence="3" key="1">
    <citation type="journal article" date="2019" name="Int. J. Syst. Evol. Microbiol.">
        <title>The Global Catalogue of Microorganisms (GCM) 10K type strain sequencing project: providing services to taxonomists for standard genome sequencing and annotation.</title>
        <authorList>
            <consortium name="The Broad Institute Genomics Platform"/>
            <consortium name="The Broad Institute Genome Sequencing Center for Infectious Disease"/>
            <person name="Wu L."/>
            <person name="Ma J."/>
        </authorList>
    </citation>
    <scope>NUCLEOTIDE SEQUENCE [LARGE SCALE GENOMIC DNA]</scope>
    <source>
        <strain evidence="3">KCTC 32998</strain>
    </source>
</reference>
<organism evidence="2 3">
    <name type="scientific">Salinicola rhizosphaerae</name>
    <dbReference type="NCBI Taxonomy" id="1443141"/>
    <lineage>
        <taxon>Bacteria</taxon>
        <taxon>Pseudomonadati</taxon>
        <taxon>Pseudomonadota</taxon>
        <taxon>Gammaproteobacteria</taxon>
        <taxon>Oceanospirillales</taxon>
        <taxon>Halomonadaceae</taxon>
        <taxon>Salinicola</taxon>
    </lineage>
</organism>
<proteinExistence type="predicted"/>
<sequence>MIREAAALAMVALVSGCATHAVGPLEAEPVSTDRLYAFQHQPDGPYGTITLLRDSGFTGAGCDQLVTINRQKAAEIEDGESASFYLKPGQALLGVDTRGICGGGLKEEVVNVEEGQIYYFRSSIDTSMSLDLSPTIY</sequence>
<accession>A0ABQ3DVA1</accession>
<evidence type="ECO:0000313" key="3">
    <source>
        <dbReference type="Proteomes" id="UP000646745"/>
    </source>
</evidence>
<protein>
    <recommendedName>
        <fullName evidence="4">DUF2846 domain-containing protein</fullName>
    </recommendedName>
</protein>
<evidence type="ECO:0000313" key="2">
    <source>
        <dbReference type="EMBL" id="GHB08947.1"/>
    </source>
</evidence>
<dbReference type="EMBL" id="BMZI01000001">
    <property type="protein sequence ID" value="GHB08947.1"/>
    <property type="molecule type" value="Genomic_DNA"/>
</dbReference>
<keyword evidence="3" id="KW-1185">Reference proteome</keyword>
<feature type="chain" id="PRO_5046696380" description="DUF2846 domain-containing protein" evidence="1">
    <location>
        <begin position="21"/>
        <end position="137"/>
    </location>
</feature>
<name>A0ABQ3DVA1_9GAMM</name>
<dbReference type="PROSITE" id="PS51257">
    <property type="entry name" value="PROKAR_LIPOPROTEIN"/>
    <property type="match status" value="1"/>
</dbReference>
<dbReference type="Proteomes" id="UP000646745">
    <property type="component" value="Unassembled WGS sequence"/>
</dbReference>
<keyword evidence="1" id="KW-0732">Signal</keyword>
<comment type="caution">
    <text evidence="2">The sequence shown here is derived from an EMBL/GenBank/DDBJ whole genome shotgun (WGS) entry which is preliminary data.</text>
</comment>
<feature type="signal peptide" evidence="1">
    <location>
        <begin position="1"/>
        <end position="20"/>
    </location>
</feature>
<evidence type="ECO:0000256" key="1">
    <source>
        <dbReference type="SAM" id="SignalP"/>
    </source>
</evidence>
<evidence type="ECO:0008006" key="4">
    <source>
        <dbReference type="Google" id="ProtNLM"/>
    </source>
</evidence>
<gene>
    <name evidence="2" type="ORF">GCM10009038_03090</name>
</gene>